<dbReference type="OrthoDB" id="8821511at2"/>
<evidence type="ECO:0000313" key="2">
    <source>
        <dbReference type="EMBL" id="SEQ20952.1"/>
    </source>
</evidence>
<dbReference type="InterPro" id="IPR010985">
    <property type="entry name" value="Ribbon_hlx_hlx"/>
</dbReference>
<sequence length="62" mass="7023">MATNNAQADWQKTALRLPRDLHQQVHEVAKAEDRTFNGQIVAFLRECIKAHPEKGKRNAAQA</sequence>
<organism evidence="2 3">
    <name type="scientific">Giesbergeria anulus</name>
    <dbReference type="NCBI Taxonomy" id="180197"/>
    <lineage>
        <taxon>Bacteria</taxon>
        <taxon>Pseudomonadati</taxon>
        <taxon>Pseudomonadota</taxon>
        <taxon>Betaproteobacteria</taxon>
        <taxon>Burkholderiales</taxon>
        <taxon>Comamonadaceae</taxon>
        <taxon>Giesbergeria</taxon>
    </lineage>
</organism>
<proteinExistence type="predicted"/>
<keyword evidence="3" id="KW-1185">Reference proteome</keyword>
<dbReference type="STRING" id="180197.SAMN02982919_00205"/>
<evidence type="ECO:0000259" key="1">
    <source>
        <dbReference type="Pfam" id="PF03869"/>
    </source>
</evidence>
<dbReference type="InterPro" id="IPR013321">
    <property type="entry name" value="Arc_rbn_hlx_hlx"/>
</dbReference>
<gene>
    <name evidence="2" type="ORF">SAMN02982919_00205</name>
</gene>
<accession>A0A1H9E5R9</accession>
<dbReference type="Proteomes" id="UP000199766">
    <property type="component" value="Unassembled WGS sequence"/>
</dbReference>
<dbReference type="Pfam" id="PF03869">
    <property type="entry name" value="Arc"/>
    <property type="match status" value="1"/>
</dbReference>
<dbReference type="EMBL" id="FOGD01000001">
    <property type="protein sequence ID" value="SEQ20952.1"/>
    <property type="molecule type" value="Genomic_DNA"/>
</dbReference>
<dbReference type="InterPro" id="IPR005569">
    <property type="entry name" value="Arc_DNA-bd_dom"/>
</dbReference>
<dbReference type="GO" id="GO:0006355">
    <property type="term" value="P:regulation of DNA-templated transcription"/>
    <property type="evidence" value="ECO:0007669"/>
    <property type="project" value="InterPro"/>
</dbReference>
<feature type="domain" description="Arc-like DNA binding" evidence="1">
    <location>
        <begin position="14"/>
        <end position="49"/>
    </location>
</feature>
<protein>
    <submittedName>
        <fullName evidence="2">Arc-like DNA binding domain-containing protein</fullName>
    </submittedName>
</protein>
<name>A0A1H9E5R9_9BURK</name>
<reference evidence="2 3" key="1">
    <citation type="submission" date="2016-10" db="EMBL/GenBank/DDBJ databases">
        <authorList>
            <person name="de Groot N.N."/>
        </authorList>
    </citation>
    <scope>NUCLEOTIDE SEQUENCE [LARGE SCALE GENOMIC DNA]</scope>
    <source>
        <strain evidence="2 3">ATCC 35958</strain>
    </source>
</reference>
<evidence type="ECO:0000313" key="3">
    <source>
        <dbReference type="Proteomes" id="UP000199766"/>
    </source>
</evidence>
<dbReference type="SUPFAM" id="SSF47598">
    <property type="entry name" value="Ribbon-helix-helix"/>
    <property type="match status" value="1"/>
</dbReference>
<dbReference type="GO" id="GO:0003677">
    <property type="term" value="F:DNA binding"/>
    <property type="evidence" value="ECO:0007669"/>
    <property type="project" value="InterPro"/>
</dbReference>
<dbReference type="AlphaFoldDB" id="A0A1H9E5R9"/>
<dbReference type="Gene3D" id="1.10.1220.10">
    <property type="entry name" value="Met repressor-like"/>
    <property type="match status" value="1"/>
</dbReference>
<dbReference type="RefSeq" id="WP_091451390.1">
    <property type="nucleotide sequence ID" value="NZ_FOGD01000001.1"/>
</dbReference>